<dbReference type="GO" id="GO:0006529">
    <property type="term" value="P:asparagine biosynthetic process"/>
    <property type="evidence" value="ECO:0007669"/>
    <property type="project" value="UniProtKB-KW"/>
</dbReference>
<protein>
    <recommendedName>
        <fullName evidence="2">asparagine synthase (glutamine-hydrolyzing)</fullName>
        <ecNumber evidence="2">6.3.5.4</ecNumber>
    </recommendedName>
    <alternativeName>
        <fullName evidence="8">Glutamine-dependent asparagine synthetase</fullName>
    </alternativeName>
</protein>
<dbReference type="GO" id="GO:0005524">
    <property type="term" value="F:ATP binding"/>
    <property type="evidence" value="ECO:0007669"/>
    <property type="project" value="UniProtKB-KW"/>
</dbReference>
<keyword evidence="7" id="KW-0061">Asparagine biosynthesis</keyword>
<dbReference type="Gene3D" id="3.60.20.10">
    <property type="entry name" value="Glutamine Phosphoribosylpyrophosphate, subunit 1, domain 1"/>
    <property type="match status" value="1"/>
</dbReference>
<evidence type="ECO:0000259" key="10">
    <source>
        <dbReference type="PROSITE" id="PS51278"/>
    </source>
</evidence>
<dbReference type="Pfam" id="PF13537">
    <property type="entry name" value="GATase_7"/>
    <property type="match status" value="1"/>
</dbReference>
<dbReference type="GO" id="GO:0005829">
    <property type="term" value="C:cytosol"/>
    <property type="evidence" value="ECO:0007669"/>
    <property type="project" value="TreeGrafter"/>
</dbReference>
<feature type="domain" description="Glutamine amidotransferase type-2" evidence="10">
    <location>
        <begin position="2"/>
        <end position="217"/>
    </location>
</feature>
<dbReference type="PROSITE" id="PS51278">
    <property type="entry name" value="GATASE_TYPE_2"/>
    <property type="match status" value="1"/>
</dbReference>
<dbReference type="SUPFAM" id="SSF56235">
    <property type="entry name" value="N-terminal nucleophile aminohydrolases (Ntn hydrolases)"/>
    <property type="match status" value="1"/>
</dbReference>
<dbReference type="InterPro" id="IPR001962">
    <property type="entry name" value="Asn_synthase"/>
</dbReference>
<keyword evidence="4" id="KW-0028">Amino-acid biosynthesis</keyword>
<evidence type="ECO:0000256" key="8">
    <source>
        <dbReference type="ARBA" id="ARBA00030234"/>
    </source>
</evidence>
<dbReference type="InterPro" id="IPR029055">
    <property type="entry name" value="Ntn_hydrolases_N"/>
</dbReference>
<comment type="catalytic activity">
    <reaction evidence="9">
        <text>L-aspartate + L-glutamine + ATP + H2O = L-asparagine + L-glutamate + AMP + diphosphate + H(+)</text>
        <dbReference type="Rhea" id="RHEA:12228"/>
        <dbReference type="ChEBI" id="CHEBI:15377"/>
        <dbReference type="ChEBI" id="CHEBI:15378"/>
        <dbReference type="ChEBI" id="CHEBI:29985"/>
        <dbReference type="ChEBI" id="CHEBI:29991"/>
        <dbReference type="ChEBI" id="CHEBI:30616"/>
        <dbReference type="ChEBI" id="CHEBI:33019"/>
        <dbReference type="ChEBI" id="CHEBI:58048"/>
        <dbReference type="ChEBI" id="CHEBI:58359"/>
        <dbReference type="ChEBI" id="CHEBI:456215"/>
        <dbReference type="EC" id="6.3.5.4"/>
    </reaction>
</comment>
<dbReference type="InterPro" id="IPR017932">
    <property type="entry name" value="GATase_2_dom"/>
</dbReference>
<evidence type="ECO:0000256" key="6">
    <source>
        <dbReference type="ARBA" id="ARBA00022840"/>
    </source>
</evidence>
<dbReference type="InterPro" id="IPR050795">
    <property type="entry name" value="Asn_Synthetase"/>
</dbReference>
<keyword evidence="3" id="KW-0436">Ligase</keyword>
<name>A0A6C0EXC5_9ZZZZ</name>
<evidence type="ECO:0000256" key="4">
    <source>
        <dbReference type="ARBA" id="ARBA00022605"/>
    </source>
</evidence>
<comment type="pathway">
    <text evidence="1">Amino-acid biosynthesis; L-asparagine biosynthesis; L-asparagine from L-aspartate (L-Gln route): step 1/1.</text>
</comment>
<dbReference type="PANTHER" id="PTHR11772:SF23">
    <property type="entry name" value="ASPARAGINE SYNTHETASE [GLUTAMINE-HYDROLYZING]"/>
    <property type="match status" value="1"/>
</dbReference>
<evidence type="ECO:0000256" key="2">
    <source>
        <dbReference type="ARBA" id="ARBA00012737"/>
    </source>
</evidence>
<dbReference type="Gene3D" id="3.40.50.620">
    <property type="entry name" value="HUPs"/>
    <property type="match status" value="1"/>
</dbReference>
<evidence type="ECO:0000313" key="11">
    <source>
        <dbReference type="EMBL" id="QHT33648.1"/>
    </source>
</evidence>
<accession>A0A6C0EXC5</accession>
<keyword evidence="6" id="KW-0067">ATP-binding</keyword>
<evidence type="ECO:0000256" key="7">
    <source>
        <dbReference type="ARBA" id="ARBA00022888"/>
    </source>
</evidence>
<dbReference type="Pfam" id="PF00733">
    <property type="entry name" value="Asn_synthase"/>
    <property type="match status" value="1"/>
</dbReference>
<evidence type="ECO:0000256" key="3">
    <source>
        <dbReference type="ARBA" id="ARBA00022598"/>
    </source>
</evidence>
<dbReference type="SUPFAM" id="SSF52402">
    <property type="entry name" value="Adenine nucleotide alpha hydrolases-like"/>
    <property type="match status" value="1"/>
</dbReference>
<dbReference type="GO" id="GO:0004066">
    <property type="term" value="F:asparagine synthase (glutamine-hydrolyzing) activity"/>
    <property type="evidence" value="ECO:0007669"/>
    <property type="project" value="UniProtKB-EC"/>
</dbReference>
<dbReference type="EMBL" id="MN738970">
    <property type="protein sequence ID" value="QHT33648.1"/>
    <property type="molecule type" value="Genomic_DNA"/>
</dbReference>
<evidence type="ECO:0000256" key="1">
    <source>
        <dbReference type="ARBA" id="ARBA00005187"/>
    </source>
</evidence>
<dbReference type="InterPro" id="IPR014729">
    <property type="entry name" value="Rossmann-like_a/b/a_fold"/>
</dbReference>
<dbReference type="AlphaFoldDB" id="A0A6C0EXC5"/>
<evidence type="ECO:0000256" key="5">
    <source>
        <dbReference type="ARBA" id="ARBA00022741"/>
    </source>
</evidence>
<dbReference type="PANTHER" id="PTHR11772">
    <property type="entry name" value="ASPARAGINE SYNTHETASE"/>
    <property type="match status" value="1"/>
</dbReference>
<dbReference type="NCBIfam" id="TIGR01536">
    <property type="entry name" value="asn_synth_AEB"/>
    <property type="match status" value="1"/>
</dbReference>
<sequence>MCGIFFVQNFISNDSHGEGQRQRKGTKQYKKNLLENLKLYQSDFSKLSHRGPDNSFFLNDTVDNFSKNYACFWGFHRLAINGQTPESNQPFFIKNCRLICNGEIYNFRKLITEFQLESEYKSHSDCEIIIHLYKKIGMRDMLRRLDGVFAFVLHDYDTNTTYVARDPVGVRSLFISGYDNNYSNSMIISSELKGINECYRPNAKQFPPGCYAVYNKSDFDNVNTPFLNFYSYYENVSITQDTATGEIERVYNYPTIEGTEDTEENICKNIVILFEEAVVKRLMSDRKVGALLSGGLDSSSVVAIMCRHMPAKDLNTYSIGLKGSTDLMWARKVADYLGTNHHEVCLTEEEFLGAIEETIAQIESYDTTSVRASVPNYLVSKYISANTDDCVIYCGDMSDEIFGSYRGFMKAQTEEEFKRENERMVRDVCYFDLLRSDKSISGAGLEARVPFADKKFLQYVMSIPPRYKMFSDERMEKYIFRKAFSGLLPDDILWRRKEAFSDGVSGHERSWFQIIKDHVDRHVTNEEYNKNAETLMDMDDSDSKSHNAPYDKESYYYRKIFDTFYPGCEYTIPYFWRHPFCEEKDPSARLLTCYKNTD</sequence>
<dbReference type="CDD" id="cd01991">
    <property type="entry name" value="Asn_synthase_B_C"/>
    <property type="match status" value="1"/>
</dbReference>
<keyword evidence="5" id="KW-0547">Nucleotide-binding</keyword>
<dbReference type="InterPro" id="IPR006426">
    <property type="entry name" value="Asn_synth_AEB"/>
</dbReference>
<organism evidence="11">
    <name type="scientific">viral metagenome</name>
    <dbReference type="NCBI Taxonomy" id="1070528"/>
    <lineage>
        <taxon>unclassified sequences</taxon>
        <taxon>metagenomes</taxon>
        <taxon>organismal metagenomes</taxon>
    </lineage>
</organism>
<reference evidence="11" key="1">
    <citation type="journal article" date="2020" name="Nature">
        <title>Giant virus diversity and host interactions through global metagenomics.</title>
        <authorList>
            <person name="Schulz F."/>
            <person name="Roux S."/>
            <person name="Paez-Espino D."/>
            <person name="Jungbluth S."/>
            <person name="Walsh D.A."/>
            <person name="Denef V.J."/>
            <person name="McMahon K.D."/>
            <person name="Konstantinidis K.T."/>
            <person name="Eloe-Fadrosh E.A."/>
            <person name="Kyrpides N.C."/>
            <person name="Woyke T."/>
        </authorList>
    </citation>
    <scope>NUCLEOTIDE SEQUENCE</scope>
    <source>
        <strain evidence="11">GVMAG-M-3300009161-36</strain>
    </source>
</reference>
<proteinExistence type="predicted"/>
<dbReference type="EC" id="6.3.5.4" evidence="2"/>
<evidence type="ECO:0000256" key="9">
    <source>
        <dbReference type="ARBA" id="ARBA00048741"/>
    </source>
</evidence>